<dbReference type="Proteomes" id="UP000076842">
    <property type="component" value="Unassembled WGS sequence"/>
</dbReference>
<dbReference type="GO" id="GO:0007005">
    <property type="term" value="P:mitochondrion organization"/>
    <property type="evidence" value="ECO:0007669"/>
    <property type="project" value="TreeGrafter"/>
</dbReference>
<evidence type="ECO:0000313" key="3">
    <source>
        <dbReference type="Proteomes" id="UP000076842"/>
    </source>
</evidence>
<evidence type="ECO:0000313" key="2">
    <source>
        <dbReference type="EMBL" id="KZT58991.1"/>
    </source>
</evidence>
<accession>A0A165H8N9</accession>
<dbReference type="InterPro" id="IPR036282">
    <property type="entry name" value="Glutathione-S-Trfase_C_sf"/>
</dbReference>
<proteinExistence type="predicted"/>
<dbReference type="STRING" id="1353952.A0A165H8N9"/>
<dbReference type="AlphaFoldDB" id="A0A165H8N9"/>
<dbReference type="Pfam" id="PF17171">
    <property type="entry name" value="GST_C_6"/>
    <property type="match status" value="1"/>
</dbReference>
<evidence type="ECO:0000259" key="1">
    <source>
        <dbReference type="Pfam" id="PF17171"/>
    </source>
</evidence>
<dbReference type="PANTHER" id="PTHR12289">
    <property type="entry name" value="METAXIN RELATED"/>
    <property type="match status" value="1"/>
</dbReference>
<sequence>MAATANPVLAPLHKFLARFPLYTYPPWTLPRTAPPTGLPTLWIVPPNAGQAPLSADVECLKWQAWLALRGAVVSLRWDVHPDGGVDGKLPTLQLPNNTLYPAHSMPSALSIASLPHEGYASADAELESKAFLALLESTLHKALFPAENPRKGPITGVLPPEWLASSKEVSYVDAREAITALAGRLGSHDVWFLGSERPTALDAAAFAYIHIALSLKSGHPAEAIKREVERRPNLLRFHQNVVDDVRNAFQ</sequence>
<dbReference type="PANTHER" id="PTHR12289:SF77">
    <property type="entry name" value="METAXIN-2"/>
    <property type="match status" value="1"/>
</dbReference>
<dbReference type="InParanoid" id="A0A165H8N9"/>
<dbReference type="InterPro" id="IPR033468">
    <property type="entry name" value="Metaxin_GST"/>
</dbReference>
<dbReference type="OrthoDB" id="198787at2759"/>
<organism evidence="2 3">
    <name type="scientific">Calocera cornea HHB12733</name>
    <dbReference type="NCBI Taxonomy" id="1353952"/>
    <lineage>
        <taxon>Eukaryota</taxon>
        <taxon>Fungi</taxon>
        <taxon>Dikarya</taxon>
        <taxon>Basidiomycota</taxon>
        <taxon>Agaricomycotina</taxon>
        <taxon>Dacrymycetes</taxon>
        <taxon>Dacrymycetales</taxon>
        <taxon>Dacrymycetaceae</taxon>
        <taxon>Calocera</taxon>
    </lineage>
</organism>
<feature type="domain" description="Metaxin glutathione S-transferase" evidence="1">
    <location>
        <begin position="174"/>
        <end position="240"/>
    </location>
</feature>
<keyword evidence="3" id="KW-1185">Reference proteome</keyword>
<reference evidence="2 3" key="1">
    <citation type="journal article" date="2016" name="Mol. Biol. Evol.">
        <title>Comparative Genomics of Early-Diverging Mushroom-Forming Fungi Provides Insights into the Origins of Lignocellulose Decay Capabilities.</title>
        <authorList>
            <person name="Nagy L.G."/>
            <person name="Riley R."/>
            <person name="Tritt A."/>
            <person name="Adam C."/>
            <person name="Daum C."/>
            <person name="Floudas D."/>
            <person name="Sun H."/>
            <person name="Yadav J.S."/>
            <person name="Pangilinan J."/>
            <person name="Larsson K.H."/>
            <person name="Matsuura K."/>
            <person name="Barry K."/>
            <person name="Labutti K."/>
            <person name="Kuo R."/>
            <person name="Ohm R.A."/>
            <person name="Bhattacharya S.S."/>
            <person name="Shirouzu T."/>
            <person name="Yoshinaga Y."/>
            <person name="Martin F.M."/>
            <person name="Grigoriev I.V."/>
            <person name="Hibbett D.S."/>
        </authorList>
    </citation>
    <scope>NUCLEOTIDE SEQUENCE [LARGE SCALE GENOMIC DNA]</scope>
    <source>
        <strain evidence="2 3">HHB12733</strain>
    </source>
</reference>
<dbReference type="InterPro" id="IPR050931">
    <property type="entry name" value="Mito_Protein_Transport_Metaxin"/>
</dbReference>
<dbReference type="EMBL" id="KV423945">
    <property type="protein sequence ID" value="KZT58991.1"/>
    <property type="molecule type" value="Genomic_DNA"/>
</dbReference>
<dbReference type="GO" id="GO:0001401">
    <property type="term" value="C:SAM complex"/>
    <property type="evidence" value="ECO:0007669"/>
    <property type="project" value="TreeGrafter"/>
</dbReference>
<gene>
    <name evidence="2" type="ORF">CALCODRAFT_516407</name>
</gene>
<name>A0A165H8N9_9BASI</name>
<dbReference type="SUPFAM" id="SSF47616">
    <property type="entry name" value="GST C-terminal domain-like"/>
    <property type="match status" value="1"/>
</dbReference>
<protein>
    <recommendedName>
        <fullName evidence="1">Metaxin glutathione S-transferase domain-containing protein</fullName>
    </recommendedName>
</protein>